<comment type="caution">
    <text evidence="9">The sequence shown here is derived from an EMBL/GenBank/DDBJ whole genome shotgun (WGS) entry which is preliminary data.</text>
</comment>
<gene>
    <name evidence="9" type="ORF">KC717_06575</name>
</gene>
<evidence type="ECO:0000259" key="8">
    <source>
        <dbReference type="Pfam" id="PF08478"/>
    </source>
</evidence>
<organism evidence="9 10">
    <name type="scientific">Candidatus Dojkabacteria bacterium</name>
    <dbReference type="NCBI Taxonomy" id="2099670"/>
    <lineage>
        <taxon>Bacteria</taxon>
        <taxon>Candidatus Dojkabacteria</taxon>
    </lineage>
</organism>
<keyword evidence="2" id="KW-0132">Cell division</keyword>
<dbReference type="GO" id="GO:0005886">
    <property type="term" value="C:plasma membrane"/>
    <property type="evidence" value="ECO:0007669"/>
    <property type="project" value="TreeGrafter"/>
</dbReference>
<evidence type="ECO:0000256" key="6">
    <source>
        <dbReference type="SAM" id="MobiDB-lite"/>
    </source>
</evidence>
<keyword evidence="1" id="KW-1003">Cell membrane</keyword>
<feature type="region of interest" description="Disordered" evidence="6">
    <location>
        <begin position="1"/>
        <end position="23"/>
    </location>
</feature>
<feature type="domain" description="POTRA" evidence="8">
    <location>
        <begin position="64"/>
        <end position="130"/>
    </location>
</feature>
<feature type="transmembrane region" description="Helical" evidence="7">
    <location>
        <begin position="38"/>
        <end position="58"/>
    </location>
</feature>
<dbReference type="PANTHER" id="PTHR37820:SF1">
    <property type="entry name" value="CELL DIVISION PROTEIN FTSQ"/>
    <property type="match status" value="1"/>
</dbReference>
<sequence length="353" mass="40735">MERVIWKPSSADNNKSHNPKRAKRENKRAISSIFASRVFWIVVGTFILVGSVIAFYFYKDDWVIQTIVIEGNNQIKSQDLYVVLDKYKGVSVFAIKPAEIGDALQSGFIEIQSVRAEKRFPDTLFVHVEEKIPLLLYRNFNGEYIVDKEGEILESVVREDANRYNFEEYEYQVARGFGSTEGEYVEDRVVSDLPEDELEDFIFEEYDIEQKKSVLETIIIEKRAKFESVLESGLSEEEVAYELPLVYVWEEEIYEVGQMLNKDTITFIAEIAKRMPITTDYSIDQVVWDGDLRMIVTTFDGPTIIFSPSIDDQRSAAIQFEDLESVLSQLAEKSGLIQSIDVSTDKILVEYYE</sequence>
<dbReference type="PANTHER" id="PTHR37820">
    <property type="entry name" value="CELL DIVISION PROTEIN DIVIB"/>
    <property type="match status" value="1"/>
</dbReference>
<evidence type="ECO:0000313" key="9">
    <source>
        <dbReference type="EMBL" id="MCA9386281.1"/>
    </source>
</evidence>
<keyword evidence="5" id="KW-0131">Cell cycle</keyword>
<dbReference type="Gene3D" id="3.10.20.310">
    <property type="entry name" value="membrane protein fhac"/>
    <property type="match status" value="1"/>
</dbReference>
<evidence type="ECO:0000256" key="4">
    <source>
        <dbReference type="ARBA" id="ARBA00022989"/>
    </source>
</evidence>
<dbReference type="InterPro" id="IPR013685">
    <property type="entry name" value="POTRA_FtsQ_type"/>
</dbReference>
<evidence type="ECO:0000256" key="1">
    <source>
        <dbReference type="ARBA" id="ARBA00022475"/>
    </source>
</evidence>
<dbReference type="InterPro" id="IPR050487">
    <property type="entry name" value="FtsQ_DivIB"/>
</dbReference>
<evidence type="ECO:0000256" key="5">
    <source>
        <dbReference type="ARBA" id="ARBA00023306"/>
    </source>
</evidence>
<dbReference type="Pfam" id="PF08478">
    <property type="entry name" value="POTRA_1"/>
    <property type="match status" value="1"/>
</dbReference>
<evidence type="ECO:0000256" key="2">
    <source>
        <dbReference type="ARBA" id="ARBA00022618"/>
    </source>
</evidence>
<evidence type="ECO:0000313" key="10">
    <source>
        <dbReference type="Proteomes" id="UP000754563"/>
    </source>
</evidence>
<name>A0A955L9G0_9BACT</name>
<evidence type="ECO:0000256" key="3">
    <source>
        <dbReference type="ARBA" id="ARBA00022692"/>
    </source>
</evidence>
<reference evidence="9" key="1">
    <citation type="submission" date="2020-04" db="EMBL/GenBank/DDBJ databases">
        <authorList>
            <person name="Zhang T."/>
        </authorList>
    </citation>
    <scope>NUCLEOTIDE SEQUENCE</scope>
    <source>
        <strain evidence="9">HKST-UBA11</strain>
    </source>
</reference>
<keyword evidence="7" id="KW-0472">Membrane</keyword>
<reference evidence="9" key="2">
    <citation type="journal article" date="2021" name="Microbiome">
        <title>Successional dynamics and alternative stable states in a saline activated sludge microbial community over 9 years.</title>
        <authorList>
            <person name="Wang Y."/>
            <person name="Ye J."/>
            <person name="Ju F."/>
            <person name="Liu L."/>
            <person name="Boyd J.A."/>
            <person name="Deng Y."/>
            <person name="Parks D.H."/>
            <person name="Jiang X."/>
            <person name="Yin X."/>
            <person name="Woodcroft B.J."/>
            <person name="Tyson G.W."/>
            <person name="Hugenholtz P."/>
            <person name="Polz M.F."/>
            <person name="Zhang T."/>
        </authorList>
    </citation>
    <scope>NUCLEOTIDE SEQUENCE</scope>
    <source>
        <strain evidence="9">HKST-UBA11</strain>
    </source>
</reference>
<keyword evidence="3 7" id="KW-0812">Transmembrane</keyword>
<dbReference type="AlphaFoldDB" id="A0A955L9G0"/>
<accession>A0A955L9G0</accession>
<evidence type="ECO:0000256" key="7">
    <source>
        <dbReference type="SAM" id="Phobius"/>
    </source>
</evidence>
<protein>
    <submittedName>
        <fullName evidence="9">FtsQ-type POTRA domain-containing protein</fullName>
    </submittedName>
</protein>
<dbReference type="Proteomes" id="UP000754563">
    <property type="component" value="Unassembled WGS sequence"/>
</dbReference>
<keyword evidence="4 7" id="KW-1133">Transmembrane helix</keyword>
<dbReference type="EMBL" id="JAGQLH010000115">
    <property type="protein sequence ID" value="MCA9386281.1"/>
    <property type="molecule type" value="Genomic_DNA"/>
</dbReference>
<dbReference type="GO" id="GO:0051301">
    <property type="term" value="P:cell division"/>
    <property type="evidence" value="ECO:0007669"/>
    <property type="project" value="UniProtKB-KW"/>
</dbReference>
<proteinExistence type="predicted"/>